<evidence type="ECO:0000313" key="2">
    <source>
        <dbReference type="EMBL" id="KAF2794817.1"/>
    </source>
</evidence>
<evidence type="ECO:0000313" key="3">
    <source>
        <dbReference type="Proteomes" id="UP000799757"/>
    </source>
</evidence>
<reference evidence="2" key="1">
    <citation type="journal article" date="2020" name="Stud. Mycol.">
        <title>101 Dothideomycetes genomes: a test case for predicting lifestyles and emergence of pathogens.</title>
        <authorList>
            <person name="Haridas S."/>
            <person name="Albert R."/>
            <person name="Binder M."/>
            <person name="Bloem J."/>
            <person name="Labutti K."/>
            <person name="Salamov A."/>
            <person name="Andreopoulos B."/>
            <person name="Baker S."/>
            <person name="Barry K."/>
            <person name="Bills G."/>
            <person name="Bluhm B."/>
            <person name="Cannon C."/>
            <person name="Castanera R."/>
            <person name="Culley D."/>
            <person name="Daum C."/>
            <person name="Ezra D."/>
            <person name="Gonzalez J."/>
            <person name="Henrissat B."/>
            <person name="Kuo A."/>
            <person name="Liang C."/>
            <person name="Lipzen A."/>
            <person name="Lutzoni F."/>
            <person name="Magnuson J."/>
            <person name="Mondo S."/>
            <person name="Nolan M."/>
            <person name="Ohm R."/>
            <person name="Pangilinan J."/>
            <person name="Park H.-J."/>
            <person name="Ramirez L."/>
            <person name="Alfaro M."/>
            <person name="Sun H."/>
            <person name="Tritt A."/>
            <person name="Yoshinaga Y."/>
            <person name="Zwiers L.-H."/>
            <person name="Turgeon B."/>
            <person name="Goodwin S."/>
            <person name="Spatafora J."/>
            <person name="Crous P."/>
            <person name="Grigoriev I."/>
        </authorList>
    </citation>
    <scope>NUCLEOTIDE SEQUENCE</scope>
    <source>
        <strain evidence="2">CBS 109.77</strain>
    </source>
</reference>
<keyword evidence="3" id="KW-1185">Reference proteome</keyword>
<sequence length="239" mass="27147">MPTSTLKNYAYFLNQSEPCNPTPSSKLPDSQTVPGDEWVILLSSLSNPNISNRGIPNDRLLHFARLIEASEYGLSKNKKVKWDVLINRLRNIEARKKGWEDGDMAGILLTVAEGLGLNVGGRDSIEEDEDRRTDTRKRGAERAEERGETKKRMDAGNVRRNALASFLRATKPQPLAHNANSMDNQRDRSVSFLPKETKGRKQVRFNKEKDVQEPDGQRHIEAVVDNEGKTKREKIKRKQ</sequence>
<organism evidence="2 3">
    <name type="scientific">Melanomma pulvis-pyrius CBS 109.77</name>
    <dbReference type="NCBI Taxonomy" id="1314802"/>
    <lineage>
        <taxon>Eukaryota</taxon>
        <taxon>Fungi</taxon>
        <taxon>Dikarya</taxon>
        <taxon>Ascomycota</taxon>
        <taxon>Pezizomycotina</taxon>
        <taxon>Dothideomycetes</taxon>
        <taxon>Pleosporomycetidae</taxon>
        <taxon>Pleosporales</taxon>
        <taxon>Melanommataceae</taxon>
        <taxon>Melanomma</taxon>
    </lineage>
</organism>
<feature type="compositionally biased region" description="Basic and acidic residues" evidence="1">
    <location>
        <begin position="184"/>
        <end position="230"/>
    </location>
</feature>
<evidence type="ECO:0000256" key="1">
    <source>
        <dbReference type="SAM" id="MobiDB-lite"/>
    </source>
</evidence>
<name>A0A6A6XGL4_9PLEO</name>
<feature type="compositionally biased region" description="Basic and acidic residues" evidence="1">
    <location>
        <begin position="130"/>
        <end position="154"/>
    </location>
</feature>
<dbReference type="AlphaFoldDB" id="A0A6A6XGL4"/>
<protein>
    <submittedName>
        <fullName evidence="2">Uncharacterized protein</fullName>
    </submittedName>
</protein>
<dbReference type="Proteomes" id="UP000799757">
    <property type="component" value="Unassembled WGS sequence"/>
</dbReference>
<accession>A0A6A6XGL4</accession>
<gene>
    <name evidence="2" type="ORF">K505DRAFT_336612</name>
</gene>
<feature type="region of interest" description="Disordered" evidence="1">
    <location>
        <begin position="119"/>
        <end position="239"/>
    </location>
</feature>
<proteinExistence type="predicted"/>
<dbReference type="EMBL" id="MU001879">
    <property type="protein sequence ID" value="KAF2794817.1"/>
    <property type="molecule type" value="Genomic_DNA"/>
</dbReference>